<sequence>MEEKIIFSDQAIKNNYYRLLRLLIYSNKNKFSSIKTAVRLKLVNKKFLSRLYKKLLTFHGIRNFLHSYVVYSYCLLKKYLYIHFPWILNIGFTPGVLLFFSYHFLSLYNAIFTIKMMMDWLPVMNWERTTPLKRFIRRVTLSWARQFEKYFHPILAWVMVLHAAPIILSIIKGFYRSYEFTNFPTVYPFEQTLEFVLESNLLPRPQRWSIIKTCPTLIYVLTRPMKFVIWLCTRRDINNLFDVCVVMMHYELLYWLGWFIKLCYYIYVMLTDPYDPDNWPLGY</sequence>
<reference evidence="2" key="1">
    <citation type="journal article" date="2019" name="Genome Biol. Evol.">
        <title>Plastid Genomes and Proteins Illuminate the Evolution of Eustigmatophyte Algae and Their Bacterial Endosymbionts.</title>
        <authorList>
            <person name="Sevcikova T."/>
            <person name="Yurchenko T."/>
            <person name="Fawley K.P."/>
            <person name="Amaral R."/>
            <person name="Strnad H."/>
            <person name="Santos L.M."/>
            <person name="Fawley M.W."/>
            <person name="Elias M."/>
        </authorList>
    </citation>
    <scope>NUCLEOTIDE SEQUENCE</scope>
</reference>
<dbReference type="EMBL" id="MK281456">
    <property type="protein sequence ID" value="QAA11871.1"/>
    <property type="molecule type" value="Genomic_DNA"/>
</dbReference>
<proteinExistence type="predicted"/>
<feature type="transmembrane region" description="Helical" evidence="1">
    <location>
        <begin position="86"/>
        <end position="108"/>
    </location>
</feature>
<dbReference type="RefSeq" id="YP_009550938.1">
    <property type="nucleotide sequence ID" value="NC_040298.1"/>
</dbReference>
<evidence type="ECO:0000256" key="1">
    <source>
        <dbReference type="SAM" id="Phobius"/>
    </source>
</evidence>
<name>A0A3R5UA35_9STRA</name>
<dbReference type="AlphaFoldDB" id="A0A3R5UA35"/>
<dbReference type="GeneID" id="38948046"/>
<organism evidence="2">
    <name type="scientific">Eustigmatophyceae sp. Ndem 8/9T-3m6.8</name>
    <dbReference type="NCBI Taxonomy" id="2506146"/>
    <lineage>
        <taxon>Eukaryota</taxon>
        <taxon>Sar</taxon>
        <taxon>Stramenopiles</taxon>
        <taxon>Ochrophyta</taxon>
        <taxon>Eustigmatophyceae</taxon>
    </lineage>
</organism>
<protein>
    <submittedName>
        <fullName evidence="2">Uncharacterized protein</fullName>
    </submittedName>
</protein>
<feature type="transmembrane region" description="Helical" evidence="1">
    <location>
        <begin position="252"/>
        <end position="270"/>
    </location>
</feature>
<gene>
    <name evidence="2" type="primary">ycf19</name>
</gene>
<keyword evidence="1" id="KW-0472">Membrane</keyword>
<keyword evidence="1" id="KW-0812">Transmembrane</keyword>
<feature type="transmembrane region" description="Helical" evidence="1">
    <location>
        <begin position="154"/>
        <end position="175"/>
    </location>
</feature>
<accession>A0A3R5UA35</accession>
<evidence type="ECO:0000313" key="2">
    <source>
        <dbReference type="EMBL" id="QAA11871.1"/>
    </source>
</evidence>
<geneLocation type="plastid" evidence="2"/>
<keyword evidence="1" id="KW-1133">Transmembrane helix</keyword>
<keyword evidence="2" id="KW-0934">Plastid</keyword>